<proteinExistence type="predicted"/>
<dbReference type="AlphaFoldDB" id="A0A8S1EX54"/>
<protein>
    <submittedName>
        <fullName evidence="2">Uncharacterized protein</fullName>
    </submittedName>
</protein>
<organism evidence="2 3">
    <name type="scientific">Caenorhabditis bovis</name>
    <dbReference type="NCBI Taxonomy" id="2654633"/>
    <lineage>
        <taxon>Eukaryota</taxon>
        <taxon>Metazoa</taxon>
        <taxon>Ecdysozoa</taxon>
        <taxon>Nematoda</taxon>
        <taxon>Chromadorea</taxon>
        <taxon>Rhabditida</taxon>
        <taxon>Rhabditina</taxon>
        <taxon>Rhabditomorpha</taxon>
        <taxon>Rhabditoidea</taxon>
        <taxon>Rhabditidae</taxon>
        <taxon>Peloderinae</taxon>
        <taxon>Caenorhabditis</taxon>
    </lineage>
</organism>
<dbReference type="EMBL" id="CADEPM010000007">
    <property type="protein sequence ID" value="CAB3408302.1"/>
    <property type="molecule type" value="Genomic_DNA"/>
</dbReference>
<feature type="compositionally biased region" description="Basic and acidic residues" evidence="1">
    <location>
        <begin position="107"/>
        <end position="130"/>
    </location>
</feature>
<gene>
    <name evidence="2" type="ORF">CBOVIS_LOCUS10096</name>
</gene>
<evidence type="ECO:0000313" key="3">
    <source>
        <dbReference type="Proteomes" id="UP000494206"/>
    </source>
</evidence>
<dbReference type="OrthoDB" id="5857539at2759"/>
<reference evidence="2 3" key="1">
    <citation type="submission" date="2020-04" db="EMBL/GenBank/DDBJ databases">
        <authorList>
            <person name="Laetsch R D."/>
            <person name="Stevens L."/>
            <person name="Kumar S."/>
            <person name="Blaxter L. M."/>
        </authorList>
    </citation>
    <scope>NUCLEOTIDE SEQUENCE [LARGE SCALE GENOMIC DNA]</scope>
</reference>
<comment type="caution">
    <text evidence="2">The sequence shown here is derived from an EMBL/GenBank/DDBJ whole genome shotgun (WGS) entry which is preliminary data.</text>
</comment>
<name>A0A8S1EX54_9PELO</name>
<sequence>MDVCRVENFGEQMSKDGKTLTQAELAAMIDKGLGTLLKNDEIDAKKKSGDLPENFQLQDGFGVYRVEVGGNEYLLVTNILCDKCTRTNGKVKRCAAHKKKRKRSKKASKDGEVQDDASDREKVGALRHIEDDEDEEEKIDGAYTPDCVMTPGVGGAPVIVNVNPKNNDKAGPKAKKLNHVKGILVRGPGNIPQFIPNDRLTKSHKLRFDNYIEGELVLVNDKEVFVPNNMGAAKMDGKNTTSVAKSNISDVVDQKILEKVGTKDMVVVVQADVADNGLPVFKVNNQQPKDRETAAGIIIKVDDEIQFVQVAGKDLGGGKDAGVLPTTPPENAKAGDVVADIFVNNEGKATAAKPGETPKDAKILGKVVIGNNREMVFVANGENQNEALKKTTMTPATTEALEKAQVQAQAKVTGQAAQHIEEQVAKVGGGNEPAGSTSGAPGEKPEIRSVGFGAPQFGGSQFASAQPKGGGGAGKAGGSDPQYGGAYGGNEVKSVGFGAQQFGGSVFARSIAGGGGGGYKSSGGGGGGGSSGGGGGNSGYGGAGGGGNEVKSVGFGAPQYGGSVFARPIAGSGGGGGAKSGGASGGGGGGGARGSSGASGYGAVGGGGGGNEVKSVGFGAPQYGGSVFARPIAGSGGGGGGGSRVGGSASKTAGMGGGGGGGGAQGSGYGAYPGGGGGNEVKSVAFGNPQAGASVFARPIAGGGGGGGGGSRVGGSASKTAGMGGGGGGGGAQGSGYGAYPGGGGGNEVKSVAFGNPQAGASVFARPIAGGGGGGAKAGASTSKTGIQRGPGGEVKSAYMK</sequence>
<feature type="region of interest" description="Disordered" evidence="1">
    <location>
        <begin position="95"/>
        <end position="137"/>
    </location>
</feature>
<feature type="compositionally biased region" description="Gly residues" evidence="1">
    <location>
        <begin position="468"/>
        <end position="477"/>
    </location>
</feature>
<evidence type="ECO:0000256" key="1">
    <source>
        <dbReference type="SAM" id="MobiDB-lite"/>
    </source>
</evidence>
<dbReference type="Proteomes" id="UP000494206">
    <property type="component" value="Unassembled WGS sequence"/>
</dbReference>
<feature type="region of interest" description="Disordered" evidence="1">
    <location>
        <begin position="572"/>
        <end position="596"/>
    </location>
</feature>
<evidence type="ECO:0000313" key="2">
    <source>
        <dbReference type="EMBL" id="CAB3408302.1"/>
    </source>
</evidence>
<dbReference type="PRINTS" id="PR01228">
    <property type="entry name" value="EGGSHELL"/>
</dbReference>
<keyword evidence="3" id="KW-1185">Reference proteome</keyword>
<feature type="region of interest" description="Disordered" evidence="1">
    <location>
        <begin position="771"/>
        <end position="801"/>
    </location>
</feature>
<feature type="compositionally biased region" description="Basic residues" evidence="1">
    <location>
        <begin position="95"/>
        <end position="106"/>
    </location>
</feature>
<feature type="region of interest" description="Disordered" evidence="1">
    <location>
        <begin position="424"/>
        <end position="477"/>
    </location>
</feature>
<accession>A0A8S1EX54</accession>